<dbReference type="EMBL" id="JBAHYK010001956">
    <property type="protein sequence ID" value="KAL0566256.1"/>
    <property type="molecule type" value="Genomic_DNA"/>
</dbReference>
<comment type="subcellular location">
    <subcellularLocation>
        <location evidence="1">Nucleus</location>
    </subcellularLocation>
</comment>
<feature type="compositionally biased region" description="Polar residues" evidence="7">
    <location>
        <begin position="158"/>
        <end position="168"/>
    </location>
</feature>
<feature type="domain" description="GATA-type" evidence="8">
    <location>
        <begin position="236"/>
        <end position="279"/>
    </location>
</feature>
<evidence type="ECO:0000313" key="9">
    <source>
        <dbReference type="EMBL" id="KAL0566256.1"/>
    </source>
</evidence>
<evidence type="ECO:0000256" key="5">
    <source>
        <dbReference type="ARBA" id="ARBA00023242"/>
    </source>
</evidence>
<keyword evidence="4" id="KW-0862">Zinc</keyword>
<keyword evidence="5" id="KW-0539">Nucleus</keyword>
<reference evidence="9 10" key="1">
    <citation type="submission" date="2024-02" db="EMBL/GenBank/DDBJ databases">
        <title>A draft genome for the cacao thread blight pathogen Marasmius crinis-equi.</title>
        <authorList>
            <person name="Cohen S.P."/>
            <person name="Baruah I.K."/>
            <person name="Amoako-Attah I."/>
            <person name="Bukari Y."/>
            <person name="Meinhardt L.W."/>
            <person name="Bailey B.A."/>
        </authorList>
    </citation>
    <scope>NUCLEOTIDE SEQUENCE [LARGE SCALE GENOMIC DNA]</scope>
    <source>
        <strain evidence="9 10">GH-76</strain>
    </source>
</reference>
<dbReference type="Gene3D" id="3.30.50.10">
    <property type="entry name" value="Erythroid Transcription Factor GATA-1, subunit A"/>
    <property type="match status" value="2"/>
</dbReference>
<evidence type="ECO:0000256" key="3">
    <source>
        <dbReference type="ARBA" id="ARBA00022771"/>
    </source>
</evidence>
<dbReference type="SMART" id="SM00401">
    <property type="entry name" value="ZnF_GATA"/>
    <property type="match status" value="2"/>
</dbReference>
<dbReference type="CDD" id="cd00202">
    <property type="entry name" value="ZnF_GATA"/>
    <property type="match status" value="2"/>
</dbReference>
<gene>
    <name evidence="9" type="ORF">V5O48_015759</name>
</gene>
<dbReference type="InterPro" id="IPR039355">
    <property type="entry name" value="Transcription_factor_GATA"/>
</dbReference>
<keyword evidence="10" id="KW-1185">Reference proteome</keyword>
<evidence type="ECO:0000313" key="10">
    <source>
        <dbReference type="Proteomes" id="UP001465976"/>
    </source>
</evidence>
<keyword evidence="2" id="KW-0479">Metal-binding</keyword>
<feature type="region of interest" description="Disordered" evidence="7">
    <location>
        <begin position="338"/>
        <end position="357"/>
    </location>
</feature>
<evidence type="ECO:0000256" key="4">
    <source>
        <dbReference type="ARBA" id="ARBA00022833"/>
    </source>
</evidence>
<evidence type="ECO:0000256" key="7">
    <source>
        <dbReference type="SAM" id="MobiDB-lite"/>
    </source>
</evidence>
<feature type="region of interest" description="Disordered" evidence="7">
    <location>
        <begin position="205"/>
        <end position="241"/>
    </location>
</feature>
<feature type="compositionally biased region" description="Basic residues" evidence="7">
    <location>
        <begin position="341"/>
        <end position="357"/>
    </location>
</feature>
<proteinExistence type="predicted"/>
<dbReference type="InterPro" id="IPR000679">
    <property type="entry name" value="Znf_GATA"/>
</dbReference>
<feature type="region of interest" description="Disordered" evidence="7">
    <location>
        <begin position="120"/>
        <end position="176"/>
    </location>
</feature>
<feature type="domain" description="GATA-type" evidence="8">
    <location>
        <begin position="297"/>
        <end position="350"/>
    </location>
</feature>
<feature type="region of interest" description="Disordered" evidence="7">
    <location>
        <begin position="1"/>
        <end position="28"/>
    </location>
</feature>
<organism evidence="9 10">
    <name type="scientific">Marasmius crinis-equi</name>
    <dbReference type="NCBI Taxonomy" id="585013"/>
    <lineage>
        <taxon>Eukaryota</taxon>
        <taxon>Fungi</taxon>
        <taxon>Dikarya</taxon>
        <taxon>Basidiomycota</taxon>
        <taxon>Agaricomycotina</taxon>
        <taxon>Agaricomycetes</taxon>
        <taxon>Agaricomycetidae</taxon>
        <taxon>Agaricales</taxon>
        <taxon>Marasmiineae</taxon>
        <taxon>Marasmiaceae</taxon>
        <taxon>Marasmius</taxon>
    </lineage>
</organism>
<evidence type="ECO:0000259" key="8">
    <source>
        <dbReference type="PROSITE" id="PS50114"/>
    </source>
</evidence>
<dbReference type="SUPFAM" id="SSF57716">
    <property type="entry name" value="Glucocorticoid receptor-like (DNA-binding domain)"/>
    <property type="match status" value="2"/>
</dbReference>
<dbReference type="PANTHER" id="PTHR10071">
    <property type="entry name" value="TRANSCRIPTION FACTOR GATA FAMILY MEMBER"/>
    <property type="match status" value="1"/>
</dbReference>
<evidence type="ECO:0000256" key="1">
    <source>
        <dbReference type="ARBA" id="ARBA00004123"/>
    </source>
</evidence>
<sequence>MPVPDVLGDPRHTYPRHASSTSYPQTPNANLAGAWNYNDFSSCNPPYTPYSSKSPHSQHSPVEAIDNFVWSPEYASGASHSHSVLEESYARGYPSYNNDSVPQRYQTADSHGYHPNQRVLYTGHLNPPQLPKISSGSWTHPPSPMALPHRSHSDPSESSRWVSVSQRAGRSIDSPHWSDIMLPSIEQYESKQGVRDSLEDYSPLSAISSLSPSPSPEHIPRASTENVPGQEGTEAKPAPKMCSHCRATSTPLWRREPGTLKPLCNACGLYLQQRNKLRPQELIDADIDDESSDVSGDGAGPECSHCHTHNTSVWRRSKTGEQLCNACGVYSRLRGRDRPLSLKRNKIKPRTKHAPAK</sequence>
<dbReference type="Proteomes" id="UP001465976">
    <property type="component" value="Unassembled WGS sequence"/>
</dbReference>
<dbReference type="PROSITE" id="PS00344">
    <property type="entry name" value="GATA_ZN_FINGER_1"/>
    <property type="match status" value="1"/>
</dbReference>
<keyword evidence="3 6" id="KW-0863">Zinc-finger</keyword>
<comment type="caution">
    <text evidence="9">The sequence shown here is derived from an EMBL/GenBank/DDBJ whole genome shotgun (WGS) entry which is preliminary data.</text>
</comment>
<dbReference type="InterPro" id="IPR013088">
    <property type="entry name" value="Znf_NHR/GATA"/>
</dbReference>
<dbReference type="PRINTS" id="PR00619">
    <property type="entry name" value="GATAZNFINGER"/>
</dbReference>
<protein>
    <recommendedName>
        <fullName evidence="8">GATA-type domain-containing protein</fullName>
    </recommendedName>
</protein>
<evidence type="ECO:0000256" key="2">
    <source>
        <dbReference type="ARBA" id="ARBA00022723"/>
    </source>
</evidence>
<evidence type="ECO:0000256" key="6">
    <source>
        <dbReference type="PROSITE-ProRule" id="PRU00094"/>
    </source>
</evidence>
<dbReference type="Pfam" id="PF00320">
    <property type="entry name" value="GATA"/>
    <property type="match status" value="2"/>
</dbReference>
<accession>A0ABR3EU07</accession>
<name>A0ABR3EU07_9AGAR</name>
<dbReference type="PROSITE" id="PS50114">
    <property type="entry name" value="GATA_ZN_FINGER_2"/>
    <property type="match status" value="2"/>
</dbReference>
<feature type="compositionally biased region" description="Polar residues" evidence="7">
    <location>
        <begin position="18"/>
        <end position="28"/>
    </location>
</feature>
<dbReference type="PANTHER" id="PTHR10071:SF281">
    <property type="entry name" value="BOX A-BINDING FACTOR-RELATED"/>
    <property type="match status" value="1"/>
</dbReference>